<feature type="transmembrane region" description="Helical" evidence="4">
    <location>
        <begin position="154"/>
        <end position="172"/>
    </location>
</feature>
<dbReference type="InterPro" id="IPR019533">
    <property type="entry name" value="Peptidase_S26"/>
</dbReference>
<keyword evidence="2" id="KW-0175">Coiled coil</keyword>
<evidence type="ECO:0000313" key="5">
    <source>
        <dbReference type="EMBL" id="QOS66887.1"/>
    </source>
</evidence>
<keyword evidence="4" id="KW-1133">Transmembrane helix</keyword>
<feature type="coiled-coil region" evidence="2">
    <location>
        <begin position="183"/>
        <end position="210"/>
    </location>
</feature>
<evidence type="ECO:0000256" key="4">
    <source>
        <dbReference type="SAM" id="Phobius"/>
    </source>
</evidence>
<feature type="compositionally biased region" description="Pro residues" evidence="3">
    <location>
        <begin position="215"/>
        <end position="224"/>
    </location>
</feature>
<dbReference type="EMBL" id="CP063310">
    <property type="protein sequence ID" value="QOS66887.1"/>
    <property type="molecule type" value="Genomic_DNA"/>
</dbReference>
<reference evidence="5 6" key="1">
    <citation type="submission" date="2020-10" db="EMBL/GenBank/DDBJ databases">
        <title>Eggerthella sp. nov., isolated from human feces.</title>
        <authorList>
            <person name="Yajun G."/>
        </authorList>
    </citation>
    <scope>NUCLEOTIDE SEQUENCE [LARGE SCALE GENOMIC DNA]</scope>
    <source>
        <strain evidence="5 6">HF-1101</strain>
    </source>
</reference>
<dbReference type="KEGG" id="egd:GS424_009995"/>
<accession>A0A6L7IS51</accession>
<dbReference type="GO" id="GO:0009003">
    <property type="term" value="F:signal peptidase activity"/>
    <property type="evidence" value="ECO:0007669"/>
    <property type="project" value="UniProtKB-EC"/>
</dbReference>
<dbReference type="InterPro" id="IPR001733">
    <property type="entry name" value="Peptidase_S26B"/>
</dbReference>
<dbReference type="NCBIfam" id="TIGR02228">
    <property type="entry name" value="sigpep_I_arch"/>
    <property type="match status" value="1"/>
</dbReference>
<dbReference type="GO" id="GO:0004252">
    <property type="term" value="F:serine-type endopeptidase activity"/>
    <property type="evidence" value="ECO:0007669"/>
    <property type="project" value="UniProtKB-UniRule"/>
</dbReference>
<dbReference type="GO" id="GO:0016020">
    <property type="term" value="C:membrane"/>
    <property type="evidence" value="ECO:0007669"/>
    <property type="project" value="UniProtKB-UniRule"/>
</dbReference>
<dbReference type="RefSeq" id="WP_160942334.1">
    <property type="nucleotide sequence ID" value="NZ_CP063310.1"/>
</dbReference>
<dbReference type="CDD" id="cd06530">
    <property type="entry name" value="S26_SPase_I"/>
    <property type="match status" value="1"/>
</dbReference>
<protein>
    <recommendedName>
        <fullName evidence="1">Signal peptidase I</fullName>
        <ecNumber evidence="1">3.4.21.89</ecNumber>
    </recommendedName>
</protein>
<name>A0A6L7IS51_9ACTN</name>
<dbReference type="AlphaFoldDB" id="A0A6L7IS51"/>
<keyword evidence="4" id="KW-0812">Transmembrane</keyword>
<dbReference type="EC" id="3.4.21.89" evidence="1"/>
<gene>
    <name evidence="5" type="ORF">GS424_009995</name>
</gene>
<evidence type="ECO:0000256" key="2">
    <source>
        <dbReference type="SAM" id="Coils"/>
    </source>
</evidence>
<evidence type="ECO:0000256" key="3">
    <source>
        <dbReference type="SAM" id="MobiDB-lite"/>
    </source>
</evidence>
<feature type="region of interest" description="Disordered" evidence="3">
    <location>
        <begin position="211"/>
        <end position="238"/>
    </location>
</feature>
<evidence type="ECO:0000256" key="1">
    <source>
        <dbReference type="NCBIfam" id="TIGR02228"/>
    </source>
</evidence>
<proteinExistence type="predicted"/>
<organism evidence="5 6">
    <name type="scientific">Eggerthella guodeyinii</name>
    <dbReference type="NCBI Taxonomy" id="2690837"/>
    <lineage>
        <taxon>Bacteria</taxon>
        <taxon>Bacillati</taxon>
        <taxon>Actinomycetota</taxon>
        <taxon>Coriobacteriia</taxon>
        <taxon>Eggerthellales</taxon>
        <taxon>Eggerthellaceae</taxon>
        <taxon>Eggerthella</taxon>
    </lineage>
</organism>
<keyword evidence="5" id="KW-0378">Hydrolase</keyword>
<dbReference type="Proteomes" id="UP000478463">
    <property type="component" value="Chromosome"/>
</dbReference>
<keyword evidence="4" id="KW-0472">Membrane</keyword>
<dbReference type="GO" id="GO:0006465">
    <property type="term" value="P:signal peptide processing"/>
    <property type="evidence" value="ECO:0007669"/>
    <property type="project" value="UniProtKB-UniRule"/>
</dbReference>
<evidence type="ECO:0000313" key="6">
    <source>
        <dbReference type="Proteomes" id="UP000478463"/>
    </source>
</evidence>
<sequence length="238" mass="25782">MSARKTFTMLSNIVASVVFALALCFTAVVVATTLASGRGEASLLGWKPYVVLSDSMRPEFQVGDIAVSHAVDPATLGPGDIVTFESVDPDSYGEVFTHKIREITEYEGERAFVTYGTTTGDDDAYPAPFSRVVGQYAFRIPQAGYVFQFFKSPLGYVVLVLAPFSVLIGLQVKRFAGLLAQRRRESARALAQEQARSRALEAELAVLRGRHVAPPAAPRPPLPPDGADARRMRGGGFR</sequence>